<dbReference type="EMBL" id="JAJJMN010000002">
    <property type="protein sequence ID" value="MCC9019794.1"/>
    <property type="molecule type" value="Genomic_DNA"/>
</dbReference>
<gene>
    <name evidence="1" type="ORF">LNQ34_18650</name>
</gene>
<organism evidence="1 2">
    <name type="scientific">Flavobacterium lipolyticum</name>
    <dbReference type="NCBI Taxonomy" id="2893754"/>
    <lineage>
        <taxon>Bacteria</taxon>
        <taxon>Pseudomonadati</taxon>
        <taxon>Bacteroidota</taxon>
        <taxon>Flavobacteriia</taxon>
        <taxon>Flavobacteriales</taxon>
        <taxon>Flavobacteriaceae</taxon>
        <taxon>Flavobacterium</taxon>
    </lineage>
</organism>
<keyword evidence="2" id="KW-1185">Reference proteome</keyword>
<dbReference type="Proteomes" id="UP001430700">
    <property type="component" value="Unassembled WGS sequence"/>
</dbReference>
<dbReference type="RefSeq" id="WP_230000827.1">
    <property type="nucleotide sequence ID" value="NZ_JAJJMN010000002.1"/>
</dbReference>
<reference evidence="1" key="1">
    <citation type="submission" date="2021-11" db="EMBL/GenBank/DDBJ databases">
        <title>Description of novel Flavobacterium species.</title>
        <authorList>
            <person name="Saticioglu I.B."/>
            <person name="Ay H."/>
            <person name="Altun S."/>
            <person name="Duman M."/>
        </authorList>
    </citation>
    <scope>NUCLEOTIDE SEQUENCE</scope>
    <source>
        <strain evidence="1">F-126</strain>
    </source>
</reference>
<comment type="caution">
    <text evidence="1">The sequence shown here is derived from an EMBL/GenBank/DDBJ whole genome shotgun (WGS) entry which is preliminary data.</text>
</comment>
<name>A0ABS8M4Q0_9FLAO</name>
<protein>
    <recommendedName>
        <fullName evidence="3">HNH endonuclease</fullName>
    </recommendedName>
</protein>
<sequence>MKNDENAFYQVIYNLDSKEFKTKKTQIEDYDRNILCENCDNKILGGIYESYSQKAIYGGELPIDVSPKCENYQNPNDGAEYSICKNFDYTKIKNFYLSILWRASVTNRPFFNHVNLGKKHEERIRNILLNNEKVSENEYPIVITSFMRANNNLENLIAEPRRIKTKSGLNGYMFLMDSLQFMIYVNSPEHKITEVIKKLSLKENEMITMHLPNGKEVEFLNTFFNI</sequence>
<proteinExistence type="predicted"/>
<accession>A0ABS8M4Q0</accession>
<evidence type="ECO:0000313" key="2">
    <source>
        <dbReference type="Proteomes" id="UP001430700"/>
    </source>
</evidence>
<evidence type="ECO:0000313" key="1">
    <source>
        <dbReference type="EMBL" id="MCC9019794.1"/>
    </source>
</evidence>
<evidence type="ECO:0008006" key="3">
    <source>
        <dbReference type="Google" id="ProtNLM"/>
    </source>
</evidence>